<dbReference type="GO" id="GO:0005576">
    <property type="term" value="C:extracellular region"/>
    <property type="evidence" value="ECO:0007669"/>
    <property type="project" value="UniProtKB-SubCell"/>
</dbReference>
<dbReference type="InterPro" id="IPR012334">
    <property type="entry name" value="Pectin_lyas_fold"/>
</dbReference>
<feature type="region of interest" description="Disordered" evidence="17">
    <location>
        <begin position="32"/>
        <end position="65"/>
    </location>
</feature>
<keyword evidence="5" id="KW-0677">Repeat</keyword>
<dbReference type="GO" id="GO:0045490">
    <property type="term" value="P:pectin catabolic process"/>
    <property type="evidence" value="ECO:0007669"/>
    <property type="project" value="UniProtKB-ARBA"/>
</dbReference>
<keyword evidence="7" id="KW-1015">Disulfide bond</keyword>
<dbReference type="PANTHER" id="PTHR31736:SF14">
    <property type="entry name" value="EXOPOLYGALACTURONASE X-1-RELATED"/>
    <property type="match status" value="1"/>
</dbReference>
<proteinExistence type="inferred from homology"/>
<dbReference type="AlphaFoldDB" id="A0A0C3H5Y8"/>
<feature type="signal peptide" evidence="18">
    <location>
        <begin position="1"/>
        <end position="19"/>
    </location>
</feature>
<evidence type="ECO:0000256" key="14">
    <source>
        <dbReference type="ARBA" id="ARBA00048766"/>
    </source>
</evidence>
<dbReference type="Proteomes" id="UP000054321">
    <property type="component" value="Unassembled WGS sequence"/>
</dbReference>
<accession>A0A0C3H5Y8</accession>
<dbReference type="InterPro" id="IPR006626">
    <property type="entry name" value="PbH1"/>
</dbReference>
<keyword evidence="6 16" id="KW-0378">Hydrolase</keyword>
<evidence type="ECO:0000256" key="4">
    <source>
        <dbReference type="ARBA" id="ARBA00022729"/>
    </source>
</evidence>
<dbReference type="SUPFAM" id="SSF51126">
    <property type="entry name" value="Pectin lyase-like"/>
    <property type="match status" value="1"/>
</dbReference>
<evidence type="ECO:0000256" key="17">
    <source>
        <dbReference type="SAM" id="MobiDB-lite"/>
    </source>
</evidence>
<dbReference type="GO" id="GO:0047911">
    <property type="term" value="F:galacturan 1,4-alpha-galacturonidase activity"/>
    <property type="evidence" value="ECO:0007669"/>
    <property type="project" value="UniProtKB-EC"/>
</dbReference>
<dbReference type="Gene3D" id="2.160.20.10">
    <property type="entry name" value="Single-stranded right-handed beta-helix, Pectin lyase-like"/>
    <property type="match status" value="1"/>
</dbReference>
<keyword evidence="20" id="KW-1185">Reference proteome</keyword>
<evidence type="ECO:0000256" key="12">
    <source>
        <dbReference type="ARBA" id="ARBA00041604"/>
    </source>
</evidence>
<feature type="chain" id="PRO_5002164889" description="galacturonan 1,4-alpha-galacturonidase" evidence="18">
    <location>
        <begin position="20"/>
        <end position="458"/>
    </location>
</feature>
<protein>
    <recommendedName>
        <fullName evidence="11">galacturonan 1,4-alpha-galacturonidase</fullName>
        <ecNumber evidence="11">3.2.1.67</ecNumber>
    </recommendedName>
    <alternativeName>
        <fullName evidence="13">Galacturan 1,4-alpha-galacturonidase</fullName>
    </alternativeName>
    <alternativeName>
        <fullName evidence="12">Poly(1,4-alpha-D-galacturonide)galacturonohydrolase</fullName>
    </alternativeName>
</protein>
<dbReference type="SMART" id="SM00710">
    <property type="entry name" value="PbH1"/>
    <property type="match status" value="6"/>
</dbReference>
<keyword evidence="10" id="KW-0961">Cell wall biogenesis/degradation</keyword>
<evidence type="ECO:0000256" key="6">
    <source>
        <dbReference type="ARBA" id="ARBA00022801"/>
    </source>
</evidence>
<dbReference type="GO" id="GO:0004650">
    <property type="term" value="F:polygalacturonase activity"/>
    <property type="evidence" value="ECO:0007669"/>
    <property type="project" value="InterPro"/>
</dbReference>
<reference evidence="19 20" key="1">
    <citation type="submission" date="2014-04" db="EMBL/GenBank/DDBJ databases">
        <authorList>
            <consortium name="DOE Joint Genome Institute"/>
            <person name="Kuo A."/>
            <person name="Martino E."/>
            <person name="Perotto S."/>
            <person name="Kohler A."/>
            <person name="Nagy L.G."/>
            <person name="Floudas D."/>
            <person name="Copeland A."/>
            <person name="Barry K.W."/>
            <person name="Cichocki N."/>
            <person name="Veneault-Fourrey C."/>
            <person name="LaButti K."/>
            <person name="Lindquist E.A."/>
            <person name="Lipzen A."/>
            <person name="Lundell T."/>
            <person name="Morin E."/>
            <person name="Murat C."/>
            <person name="Sun H."/>
            <person name="Tunlid A."/>
            <person name="Henrissat B."/>
            <person name="Grigoriev I.V."/>
            <person name="Hibbett D.S."/>
            <person name="Martin F."/>
            <person name="Nordberg H.P."/>
            <person name="Cantor M.N."/>
            <person name="Hua S.X."/>
        </authorList>
    </citation>
    <scope>NUCLEOTIDE SEQUENCE [LARGE SCALE GENOMIC DNA]</scope>
    <source>
        <strain evidence="19 20">Zn</strain>
    </source>
</reference>
<sequence length="458" mass="50217">MRFHLVASLLAALAAVTTAIPTEQALEAWLKGPQGRKSPDHTSPRPSIHCHPKSPGRPPPFPQPRHKVCYVRSHNDGVTDDSTYILDALHSCNNGGHVVFSEGVRYFIGTALDLTFLKHIDLDIQGYVLFSNDTTYWQAHSFPFIFQNVTSFFKLGGDDVNIYGGGTLDGNGQVWYDLYAKNIYTLRPVLIGIDGLHNSIISNLVLRYSPEYYHFVANATNVIFDNINIAGASKSANVAKNTDGWDTYRSSDITIQNSVINNGDDCVSFKPNSTNILVQNLWCNGSHGISVGSLGQYVGEYDIVKNIYVYNVSMHNTTDGARIKVWPNSPTELSGDLQGGGGTGMVQNVTYDTMTIDNVDYAIEVDQCYGQSNLTLCLEFPSNLTITDIVFKNFQGRTSKKYQPEIGAFACSSGTVCNNIQATNINVLSPNGTNDAYCLNVDESALDVTCTSTYKGFN</sequence>
<evidence type="ECO:0000256" key="7">
    <source>
        <dbReference type="ARBA" id="ARBA00023157"/>
    </source>
</evidence>
<dbReference type="GO" id="GO:0071555">
    <property type="term" value="P:cell wall organization"/>
    <property type="evidence" value="ECO:0007669"/>
    <property type="project" value="UniProtKB-KW"/>
</dbReference>
<feature type="active site" evidence="15">
    <location>
        <position position="287"/>
    </location>
</feature>
<evidence type="ECO:0000256" key="5">
    <source>
        <dbReference type="ARBA" id="ARBA00022737"/>
    </source>
</evidence>
<dbReference type="STRING" id="913774.A0A0C3H5Y8"/>
<dbReference type="Pfam" id="PF00295">
    <property type="entry name" value="Glyco_hydro_28"/>
    <property type="match status" value="1"/>
</dbReference>
<dbReference type="EMBL" id="KN832881">
    <property type="protein sequence ID" value="KIM97876.1"/>
    <property type="molecule type" value="Genomic_DNA"/>
</dbReference>
<evidence type="ECO:0000256" key="13">
    <source>
        <dbReference type="ARBA" id="ARBA00043142"/>
    </source>
</evidence>
<evidence type="ECO:0000256" key="10">
    <source>
        <dbReference type="ARBA" id="ARBA00023316"/>
    </source>
</evidence>
<evidence type="ECO:0000256" key="16">
    <source>
        <dbReference type="RuleBase" id="RU361169"/>
    </source>
</evidence>
<keyword evidence="3" id="KW-0964">Secreted</keyword>
<keyword evidence="8" id="KW-0325">Glycoprotein</keyword>
<evidence type="ECO:0000256" key="11">
    <source>
        <dbReference type="ARBA" id="ARBA00038933"/>
    </source>
</evidence>
<evidence type="ECO:0000313" key="19">
    <source>
        <dbReference type="EMBL" id="KIM97876.1"/>
    </source>
</evidence>
<comment type="subcellular location">
    <subcellularLocation>
        <location evidence="1">Secreted</location>
    </subcellularLocation>
</comment>
<evidence type="ECO:0000256" key="8">
    <source>
        <dbReference type="ARBA" id="ARBA00023180"/>
    </source>
</evidence>
<evidence type="ECO:0000256" key="1">
    <source>
        <dbReference type="ARBA" id="ARBA00004613"/>
    </source>
</evidence>
<dbReference type="OrthoDB" id="187139at2759"/>
<dbReference type="InterPro" id="IPR011050">
    <property type="entry name" value="Pectin_lyase_fold/virulence"/>
</dbReference>
<comment type="similarity">
    <text evidence="2 16">Belongs to the glycosyl hydrolase 28 family.</text>
</comment>
<evidence type="ECO:0000256" key="15">
    <source>
        <dbReference type="PROSITE-ProRule" id="PRU10052"/>
    </source>
</evidence>
<name>A0A0C3H5Y8_OIDMZ</name>
<evidence type="ECO:0000256" key="2">
    <source>
        <dbReference type="ARBA" id="ARBA00008834"/>
    </source>
</evidence>
<dbReference type="HOGENOM" id="CLU_016031_1_0_1"/>
<evidence type="ECO:0000256" key="9">
    <source>
        <dbReference type="ARBA" id="ARBA00023295"/>
    </source>
</evidence>
<evidence type="ECO:0000313" key="20">
    <source>
        <dbReference type="Proteomes" id="UP000054321"/>
    </source>
</evidence>
<evidence type="ECO:0000256" key="18">
    <source>
        <dbReference type="SAM" id="SignalP"/>
    </source>
</evidence>
<dbReference type="InterPro" id="IPR000743">
    <property type="entry name" value="Glyco_hydro_28"/>
</dbReference>
<reference evidence="20" key="2">
    <citation type="submission" date="2015-01" db="EMBL/GenBank/DDBJ databases">
        <title>Evolutionary Origins and Diversification of the Mycorrhizal Mutualists.</title>
        <authorList>
            <consortium name="DOE Joint Genome Institute"/>
            <consortium name="Mycorrhizal Genomics Consortium"/>
            <person name="Kohler A."/>
            <person name="Kuo A."/>
            <person name="Nagy L.G."/>
            <person name="Floudas D."/>
            <person name="Copeland A."/>
            <person name="Barry K.W."/>
            <person name="Cichocki N."/>
            <person name="Veneault-Fourrey C."/>
            <person name="LaButti K."/>
            <person name="Lindquist E.A."/>
            <person name="Lipzen A."/>
            <person name="Lundell T."/>
            <person name="Morin E."/>
            <person name="Murat C."/>
            <person name="Riley R."/>
            <person name="Ohm R."/>
            <person name="Sun H."/>
            <person name="Tunlid A."/>
            <person name="Henrissat B."/>
            <person name="Grigoriev I.V."/>
            <person name="Hibbett D.S."/>
            <person name="Martin F."/>
        </authorList>
    </citation>
    <scope>NUCLEOTIDE SEQUENCE [LARGE SCALE GENOMIC DNA]</scope>
    <source>
        <strain evidence="20">Zn</strain>
    </source>
</reference>
<evidence type="ECO:0000256" key="3">
    <source>
        <dbReference type="ARBA" id="ARBA00022525"/>
    </source>
</evidence>
<dbReference type="PANTHER" id="PTHR31736">
    <property type="match status" value="1"/>
</dbReference>
<organism evidence="19 20">
    <name type="scientific">Oidiodendron maius (strain Zn)</name>
    <dbReference type="NCBI Taxonomy" id="913774"/>
    <lineage>
        <taxon>Eukaryota</taxon>
        <taxon>Fungi</taxon>
        <taxon>Dikarya</taxon>
        <taxon>Ascomycota</taxon>
        <taxon>Pezizomycotina</taxon>
        <taxon>Leotiomycetes</taxon>
        <taxon>Leotiomycetes incertae sedis</taxon>
        <taxon>Myxotrichaceae</taxon>
        <taxon>Oidiodendron</taxon>
    </lineage>
</organism>
<dbReference type="EC" id="3.2.1.67" evidence="11"/>
<dbReference type="InParanoid" id="A0A0C3H5Y8"/>
<gene>
    <name evidence="19" type="ORF">OIDMADRAFT_182233</name>
</gene>
<dbReference type="FunFam" id="2.160.20.10:FF:000027">
    <property type="entry name" value="Probable exopolygalacturonase X"/>
    <property type="match status" value="1"/>
</dbReference>
<comment type="catalytic activity">
    <reaction evidence="14">
        <text>[(1-&gt;4)-alpha-D-galacturonosyl](n) + H2O = alpha-D-galacturonate + [(1-&gt;4)-alpha-D-galacturonosyl](n-1)</text>
        <dbReference type="Rhea" id="RHEA:14117"/>
        <dbReference type="Rhea" id="RHEA-COMP:14570"/>
        <dbReference type="Rhea" id="RHEA-COMP:14572"/>
        <dbReference type="ChEBI" id="CHEBI:15377"/>
        <dbReference type="ChEBI" id="CHEBI:58658"/>
        <dbReference type="ChEBI" id="CHEBI:140523"/>
        <dbReference type="EC" id="3.2.1.67"/>
    </reaction>
</comment>
<keyword evidence="4 18" id="KW-0732">Signal</keyword>
<dbReference type="PROSITE" id="PS00502">
    <property type="entry name" value="POLYGALACTURONASE"/>
    <property type="match status" value="1"/>
</dbReference>
<keyword evidence="9 16" id="KW-0326">Glycosidase</keyword>